<keyword evidence="6" id="KW-0408">Iron</keyword>
<dbReference type="OrthoDB" id="10257314at2759"/>
<dbReference type="EMBL" id="JAGPXD010000003">
    <property type="protein sequence ID" value="KAH7362131.1"/>
    <property type="molecule type" value="Genomic_DNA"/>
</dbReference>
<evidence type="ECO:0000313" key="9">
    <source>
        <dbReference type="Proteomes" id="UP000813385"/>
    </source>
</evidence>
<comment type="caution">
    <text evidence="8">The sequence shown here is derived from an EMBL/GenBank/DDBJ whole genome shotgun (WGS) entry which is preliminary data.</text>
</comment>
<gene>
    <name evidence="8" type="ORF">B0T11DRAFT_352005</name>
</gene>
<keyword evidence="5" id="KW-0560">Oxidoreductase</keyword>
<protein>
    <recommendedName>
        <fullName evidence="7">TauD/TfdA-like domain-containing protein</fullName>
    </recommendedName>
</protein>
<evidence type="ECO:0000256" key="1">
    <source>
        <dbReference type="ARBA" id="ARBA00001954"/>
    </source>
</evidence>
<keyword evidence="9" id="KW-1185">Reference proteome</keyword>
<evidence type="ECO:0000256" key="6">
    <source>
        <dbReference type="ARBA" id="ARBA00023004"/>
    </source>
</evidence>
<sequence>MAPPAADIDTQVLSQDQNIDIKSSKANNTKYSTSNKLDGPLKYSGSLDSFESFDVTAVIGREFPGLQLSKILHDDEKIRDLAVLVSQRGVVFFRNQDLSIEDQKLLGQRLGELTGKPETSKLHRHALSNSKRGIAVDENGKLDDEVSVISSEQNRRYYADRFAANSKKLASHGWHADITFENIPSDYAILKIIQPPTDAGGDTLWASGYELYDRLSPAIQKLADGLTATHFQPNFVKVKETFGADLIDEYRGAPENTGLDFKAEHPLVRTNPVTGWKSLFGAAGQVQAGWINGVTERESEVLKAYFLQLITDNHDLQVRFRWGKNDLAIWDNRSVFHTATNDYIGKRQGNRVVSLGEKPFFDPSSVSRREALGLQD</sequence>
<accession>A0A8K0TIM0</accession>
<evidence type="ECO:0000256" key="3">
    <source>
        <dbReference type="ARBA" id="ARBA00022723"/>
    </source>
</evidence>
<dbReference type="PANTHER" id="PTHR30468">
    <property type="entry name" value="ALPHA-KETOGLUTARATE-DEPENDENT SULFONATE DIOXYGENASE"/>
    <property type="match status" value="1"/>
</dbReference>
<dbReference type="Pfam" id="PF02668">
    <property type="entry name" value="TauD"/>
    <property type="match status" value="1"/>
</dbReference>
<evidence type="ECO:0000256" key="4">
    <source>
        <dbReference type="ARBA" id="ARBA00022964"/>
    </source>
</evidence>
<feature type="domain" description="TauD/TfdA-like" evidence="7">
    <location>
        <begin position="54"/>
        <end position="349"/>
    </location>
</feature>
<dbReference type="AlphaFoldDB" id="A0A8K0TIM0"/>
<keyword evidence="4" id="KW-0223">Dioxygenase</keyword>
<dbReference type="Gene3D" id="3.60.130.10">
    <property type="entry name" value="Clavaminate synthase-like"/>
    <property type="match status" value="1"/>
</dbReference>
<dbReference type="SUPFAM" id="SSF51197">
    <property type="entry name" value="Clavaminate synthase-like"/>
    <property type="match status" value="1"/>
</dbReference>
<dbReference type="GO" id="GO:0016706">
    <property type="term" value="F:2-oxoglutarate-dependent dioxygenase activity"/>
    <property type="evidence" value="ECO:0007669"/>
    <property type="project" value="TreeGrafter"/>
</dbReference>
<evidence type="ECO:0000259" key="7">
    <source>
        <dbReference type="Pfam" id="PF02668"/>
    </source>
</evidence>
<proteinExistence type="inferred from homology"/>
<name>A0A8K0TIM0_9PEZI</name>
<evidence type="ECO:0000313" key="8">
    <source>
        <dbReference type="EMBL" id="KAH7362131.1"/>
    </source>
</evidence>
<dbReference type="InterPro" id="IPR042098">
    <property type="entry name" value="TauD-like_sf"/>
</dbReference>
<comment type="cofactor">
    <cofactor evidence="1">
        <name>Fe(2+)</name>
        <dbReference type="ChEBI" id="CHEBI:29033"/>
    </cofactor>
</comment>
<dbReference type="InterPro" id="IPR003819">
    <property type="entry name" value="TauD/TfdA-like"/>
</dbReference>
<organism evidence="8 9">
    <name type="scientific">Plectosphaerella cucumerina</name>
    <dbReference type="NCBI Taxonomy" id="40658"/>
    <lineage>
        <taxon>Eukaryota</taxon>
        <taxon>Fungi</taxon>
        <taxon>Dikarya</taxon>
        <taxon>Ascomycota</taxon>
        <taxon>Pezizomycotina</taxon>
        <taxon>Sordariomycetes</taxon>
        <taxon>Hypocreomycetidae</taxon>
        <taxon>Glomerellales</taxon>
        <taxon>Plectosphaerellaceae</taxon>
        <taxon>Plectosphaerella</taxon>
    </lineage>
</organism>
<dbReference type="Proteomes" id="UP000813385">
    <property type="component" value="Unassembled WGS sequence"/>
</dbReference>
<evidence type="ECO:0000256" key="5">
    <source>
        <dbReference type="ARBA" id="ARBA00023002"/>
    </source>
</evidence>
<dbReference type="InterPro" id="IPR051323">
    <property type="entry name" value="AtsK-like"/>
</dbReference>
<dbReference type="GO" id="GO:0046872">
    <property type="term" value="F:metal ion binding"/>
    <property type="evidence" value="ECO:0007669"/>
    <property type="project" value="UniProtKB-KW"/>
</dbReference>
<dbReference type="PANTHER" id="PTHR30468:SF10">
    <property type="entry name" value="TAUD_TFDA-LIKE DOMAIN-CONTAINING PROTEIN"/>
    <property type="match status" value="1"/>
</dbReference>
<dbReference type="GO" id="GO:0005737">
    <property type="term" value="C:cytoplasm"/>
    <property type="evidence" value="ECO:0007669"/>
    <property type="project" value="TreeGrafter"/>
</dbReference>
<comment type="similarity">
    <text evidence="2">Belongs to the TfdA dioxygenase family.</text>
</comment>
<reference evidence="8" key="1">
    <citation type="journal article" date="2021" name="Nat. Commun.">
        <title>Genetic determinants of endophytism in the Arabidopsis root mycobiome.</title>
        <authorList>
            <person name="Mesny F."/>
            <person name="Miyauchi S."/>
            <person name="Thiergart T."/>
            <person name="Pickel B."/>
            <person name="Atanasova L."/>
            <person name="Karlsson M."/>
            <person name="Huettel B."/>
            <person name="Barry K.W."/>
            <person name="Haridas S."/>
            <person name="Chen C."/>
            <person name="Bauer D."/>
            <person name="Andreopoulos W."/>
            <person name="Pangilinan J."/>
            <person name="LaButti K."/>
            <person name="Riley R."/>
            <person name="Lipzen A."/>
            <person name="Clum A."/>
            <person name="Drula E."/>
            <person name="Henrissat B."/>
            <person name="Kohler A."/>
            <person name="Grigoriev I.V."/>
            <person name="Martin F.M."/>
            <person name="Hacquard S."/>
        </authorList>
    </citation>
    <scope>NUCLEOTIDE SEQUENCE</scope>
    <source>
        <strain evidence="8">MPI-CAGE-AT-0016</strain>
    </source>
</reference>
<keyword evidence="3" id="KW-0479">Metal-binding</keyword>
<evidence type="ECO:0000256" key="2">
    <source>
        <dbReference type="ARBA" id="ARBA00005896"/>
    </source>
</evidence>